<dbReference type="HOGENOM" id="CLU_2975749_0_0_3"/>
<gene>
    <name evidence="1" type="ordered locus">PMN2A_2152</name>
</gene>
<name>A7MDY5_PROMT</name>
<accession>A7MDY5</accession>
<dbReference type="KEGG" id="pmn:PMN2A_2152"/>
<proteinExistence type="predicted"/>
<sequence length="58" mass="7195">MIHLKMNTKSFWRDNFVDLMSFGFWTNFKEILIPIENQNFRALRYYSFKMDVLELEII</sequence>
<dbReference type="EMBL" id="CP000095">
    <property type="protein sequence ID" value="ABU24073.1"/>
    <property type="molecule type" value="Genomic_DNA"/>
</dbReference>
<evidence type="ECO:0000313" key="2">
    <source>
        <dbReference type="Proteomes" id="UP000002535"/>
    </source>
</evidence>
<evidence type="ECO:0000313" key="1">
    <source>
        <dbReference type="EMBL" id="ABU24073.1"/>
    </source>
</evidence>
<dbReference type="AlphaFoldDB" id="A7MDY5"/>
<protein>
    <submittedName>
        <fullName evidence="1">Uncharacterized protein</fullName>
    </submittedName>
</protein>
<keyword evidence="2" id="KW-1185">Reference proteome</keyword>
<dbReference type="Proteomes" id="UP000002535">
    <property type="component" value="Chromosome"/>
</dbReference>
<reference evidence="1 2" key="1">
    <citation type="journal article" date="2007" name="PLoS Genet.">
        <title>Patterns and implications of gene gain and loss in the evolution of Prochlorococcus.</title>
        <authorList>
            <person name="Kettler G.C."/>
            <person name="Martiny A.C."/>
            <person name="Huang K."/>
            <person name="Zucker J."/>
            <person name="Coleman M.L."/>
            <person name="Rodrigue S."/>
            <person name="Chen F."/>
            <person name="Lapidus A."/>
            <person name="Ferriera S."/>
            <person name="Johnson J."/>
            <person name="Steglich C."/>
            <person name="Church G.M."/>
            <person name="Richardson P."/>
            <person name="Chisholm S.W."/>
        </authorList>
    </citation>
    <scope>NUCLEOTIDE SEQUENCE [LARGE SCALE GENOMIC DNA]</scope>
    <source>
        <strain evidence="1 2">NATL2A</strain>
    </source>
</reference>
<organism evidence="1 2">
    <name type="scientific">Prochlorococcus marinus (strain NATL2A)</name>
    <dbReference type="NCBI Taxonomy" id="59920"/>
    <lineage>
        <taxon>Bacteria</taxon>
        <taxon>Bacillati</taxon>
        <taxon>Cyanobacteriota</taxon>
        <taxon>Cyanophyceae</taxon>
        <taxon>Synechococcales</taxon>
        <taxon>Prochlorococcaceae</taxon>
        <taxon>Prochlorococcus</taxon>
    </lineage>
</organism>